<sequence>MDKHYGQIVELIIRKKGYSISELARLTYVNRRSVYNWFNQKYLKPEIIHRIGCILDHDFSVEFPELFTKDDFEKTEKHIDSEISSNDTPPMVAWKDKYIELLERYNNLLSKKLQNET</sequence>
<dbReference type="CDD" id="cd00093">
    <property type="entry name" value="HTH_XRE"/>
    <property type="match status" value="1"/>
</dbReference>
<proteinExistence type="predicted"/>
<comment type="caution">
    <text evidence="1">The sequence shown here is derived from an EMBL/GenBank/DDBJ whole genome shotgun (WGS) entry which is preliminary data.</text>
</comment>
<dbReference type="RefSeq" id="WP_127702833.1">
    <property type="nucleotide sequence ID" value="NZ_SACK01000001.1"/>
</dbReference>
<dbReference type="AlphaFoldDB" id="A0A3S2UNZ6"/>
<dbReference type="OrthoDB" id="981159at2"/>
<keyword evidence="2" id="KW-1185">Reference proteome</keyword>
<organism evidence="1 2">
    <name type="scientific">Mucilaginibacter limnophilus</name>
    <dbReference type="NCBI Taxonomy" id="1932778"/>
    <lineage>
        <taxon>Bacteria</taxon>
        <taxon>Pseudomonadati</taxon>
        <taxon>Bacteroidota</taxon>
        <taxon>Sphingobacteriia</taxon>
        <taxon>Sphingobacteriales</taxon>
        <taxon>Sphingobacteriaceae</taxon>
        <taxon>Mucilaginibacter</taxon>
    </lineage>
</organism>
<dbReference type="Proteomes" id="UP000282759">
    <property type="component" value="Unassembled WGS sequence"/>
</dbReference>
<dbReference type="InterPro" id="IPR010982">
    <property type="entry name" value="Lambda_DNA-bd_dom_sf"/>
</dbReference>
<gene>
    <name evidence="1" type="ORF">EOD41_00520</name>
</gene>
<dbReference type="GO" id="GO:0003677">
    <property type="term" value="F:DNA binding"/>
    <property type="evidence" value="ECO:0007669"/>
    <property type="project" value="InterPro"/>
</dbReference>
<accession>A0A3S2UNZ6</accession>
<dbReference type="Gene3D" id="1.10.260.40">
    <property type="entry name" value="lambda repressor-like DNA-binding domains"/>
    <property type="match status" value="1"/>
</dbReference>
<dbReference type="InterPro" id="IPR001387">
    <property type="entry name" value="Cro/C1-type_HTH"/>
</dbReference>
<name>A0A3S2UNZ6_9SPHI</name>
<reference evidence="1 2" key="1">
    <citation type="submission" date="2019-01" db="EMBL/GenBank/DDBJ databases">
        <authorList>
            <person name="Chen W.-M."/>
        </authorList>
    </citation>
    <scope>NUCLEOTIDE SEQUENCE [LARGE SCALE GENOMIC DNA]</scope>
    <source>
        <strain evidence="1 2">YBJ-36</strain>
    </source>
</reference>
<evidence type="ECO:0000313" key="1">
    <source>
        <dbReference type="EMBL" id="RVU02457.1"/>
    </source>
</evidence>
<protein>
    <submittedName>
        <fullName evidence="1">XRE family transcriptional regulator</fullName>
    </submittedName>
</protein>
<evidence type="ECO:0000313" key="2">
    <source>
        <dbReference type="Proteomes" id="UP000282759"/>
    </source>
</evidence>
<dbReference type="SUPFAM" id="SSF47413">
    <property type="entry name" value="lambda repressor-like DNA-binding domains"/>
    <property type="match status" value="1"/>
</dbReference>
<dbReference type="EMBL" id="SACK01000001">
    <property type="protein sequence ID" value="RVU02457.1"/>
    <property type="molecule type" value="Genomic_DNA"/>
</dbReference>